<dbReference type="InterPro" id="IPR046439">
    <property type="entry name" value="ZF_RZ_dom"/>
</dbReference>
<dbReference type="GO" id="GO:0002376">
    <property type="term" value="P:immune system process"/>
    <property type="evidence" value="ECO:0007669"/>
    <property type="project" value="UniProtKB-KW"/>
</dbReference>
<dbReference type="InterPro" id="IPR047187">
    <property type="entry name" value="SF1_C_Upf1"/>
</dbReference>
<dbReference type="InterPro" id="IPR041679">
    <property type="entry name" value="DNA2/NAM7-like_C"/>
</dbReference>
<dbReference type="GO" id="GO:0008270">
    <property type="term" value="F:zinc ion binding"/>
    <property type="evidence" value="ECO:0007669"/>
    <property type="project" value="UniProtKB-KW"/>
</dbReference>
<protein>
    <submittedName>
        <fullName evidence="11">Uncharacterized protein</fullName>
    </submittedName>
</protein>
<dbReference type="SMART" id="SM00356">
    <property type="entry name" value="ZnF_C3H1"/>
    <property type="match status" value="1"/>
</dbReference>
<dbReference type="GO" id="GO:0004386">
    <property type="term" value="F:helicase activity"/>
    <property type="evidence" value="ECO:0007669"/>
    <property type="project" value="InterPro"/>
</dbReference>
<dbReference type="GO" id="GO:0031048">
    <property type="term" value="P:regulatory ncRNA-mediated heterochromatin formation"/>
    <property type="evidence" value="ECO:0007669"/>
    <property type="project" value="TreeGrafter"/>
</dbReference>
<evidence type="ECO:0000313" key="12">
    <source>
        <dbReference type="Proteomes" id="UP000002748"/>
    </source>
</evidence>
<dbReference type="Pfam" id="PF13087">
    <property type="entry name" value="AAA_12"/>
    <property type="match status" value="1"/>
</dbReference>
<dbReference type="CDD" id="cd18808">
    <property type="entry name" value="SF1_C_Upf1"/>
    <property type="match status" value="1"/>
</dbReference>
<dbReference type="PROSITE" id="PS51981">
    <property type="entry name" value="ZF_RZ"/>
    <property type="match status" value="1"/>
</dbReference>
<keyword evidence="4 7" id="KW-0863">Zinc-finger</keyword>
<comment type="subcellular location">
    <subcellularLocation>
        <location evidence="1">Cytoplasm</location>
    </subcellularLocation>
</comment>
<dbReference type="EMBL" id="ALBS01000157">
    <property type="protein sequence ID" value="EJT49765.1"/>
    <property type="molecule type" value="Genomic_DNA"/>
</dbReference>
<dbReference type="Gene3D" id="4.10.1000.10">
    <property type="entry name" value="Zinc finger, CCCH-type"/>
    <property type="match status" value="1"/>
</dbReference>
<evidence type="ECO:0000256" key="8">
    <source>
        <dbReference type="SAM" id="MobiDB-lite"/>
    </source>
</evidence>
<dbReference type="GO" id="GO:0031380">
    <property type="term" value="C:nuclear RNA-directed RNA polymerase complex"/>
    <property type="evidence" value="ECO:0007669"/>
    <property type="project" value="TreeGrafter"/>
</dbReference>
<keyword evidence="5 7" id="KW-0862">Zinc</keyword>
<dbReference type="HOGENOM" id="CLU_001490_4_0_1"/>
<dbReference type="Pfam" id="PF20173">
    <property type="entry name" value="ZnF_RZ-type"/>
    <property type="match status" value="1"/>
</dbReference>
<dbReference type="InterPro" id="IPR045055">
    <property type="entry name" value="DNA2/NAM7-like"/>
</dbReference>
<feature type="zinc finger region" description="C3H1-type" evidence="7">
    <location>
        <begin position="1"/>
        <end position="26"/>
    </location>
</feature>
<dbReference type="InterPro" id="IPR027417">
    <property type="entry name" value="P-loop_NTPase"/>
</dbReference>
<dbReference type="OrthoDB" id="2423195at2759"/>
<dbReference type="SUPFAM" id="SSF52540">
    <property type="entry name" value="P-loop containing nucleoside triphosphate hydrolases"/>
    <property type="match status" value="1"/>
</dbReference>
<dbReference type="GeneID" id="25984593"/>
<dbReference type="InterPro" id="IPR000571">
    <property type="entry name" value="Znf_CCCH"/>
</dbReference>
<organism evidence="11 12">
    <name type="scientific">Trichosporon asahii var. asahii (strain ATCC 90039 / CBS 2479 / JCM 2466 / KCTC 7840 / NBRC 103889/ NCYC 2677 / UAMH 7654)</name>
    <name type="common">Yeast</name>
    <dbReference type="NCBI Taxonomy" id="1186058"/>
    <lineage>
        <taxon>Eukaryota</taxon>
        <taxon>Fungi</taxon>
        <taxon>Dikarya</taxon>
        <taxon>Basidiomycota</taxon>
        <taxon>Agaricomycotina</taxon>
        <taxon>Tremellomycetes</taxon>
        <taxon>Trichosporonales</taxon>
        <taxon>Trichosporonaceae</taxon>
        <taxon>Trichosporon</taxon>
    </lineage>
</organism>
<evidence type="ECO:0000256" key="5">
    <source>
        <dbReference type="ARBA" id="ARBA00022833"/>
    </source>
</evidence>
<evidence type="ECO:0000256" key="2">
    <source>
        <dbReference type="ARBA" id="ARBA00022490"/>
    </source>
</evidence>
<reference evidence="11 12" key="1">
    <citation type="journal article" date="2012" name="Eukaryot. Cell">
        <title>Draft genome sequence of CBS 2479, the standard type strain of Trichosporon asahii.</title>
        <authorList>
            <person name="Yang R.Y."/>
            <person name="Li H.T."/>
            <person name="Zhu H."/>
            <person name="Zhou G.P."/>
            <person name="Wang M."/>
            <person name="Wang L."/>
        </authorList>
    </citation>
    <scope>NUCLEOTIDE SEQUENCE [LARGE SCALE GENOMIC DNA]</scope>
    <source>
        <strain evidence="12">ATCC 90039 / CBS 2479 / JCM 2466 / KCTC 7840 / NCYC 2677 / UAMH 7654</strain>
    </source>
</reference>
<dbReference type="Pfam" id="PF00642">
    <property type="entry name" value="zf-CCCH"/>
    <property type="match status" value="1"/>
</dbReference>
<accession>J4UEP7</accession>
<keyword evidence="6" id="KW-0391">Immunity</keyword>
<feature type="domain" description="C3H1-type" evidence="9">
    <location>
        <begin position="1"/>
        <end position="26"/>
    </location>
</feature>
<name>J4UEP7_TRIAS</name>
<dbReference type="PROSITE" id="PS50103">
    <property type="entry name" value="ZF_C3H1"/>
    <property type="match status" value="1"/>
</dbReference>
<evidence type="ECO:0000256" key="6">
    <source>
        <dbReference type="ARBA" id="ARBA00022859"/>
    </source>
</evidence>
<evidence type="ECO:0000259" key="9">
    <source>
        <dbReference type="PROSITE" id="PS50103"/>
    </source>
</evidence>
<comment type="caution">
    <text evidence="11">The sequence shown here is derived from an EMBL/GenBank/DDBJ whole genome shotgun (WGS) entry which is preliminary data.</text>
</comment>
<dbReference type="GO" id="GO:0005737">
    <property type="term" value="C:cytoplasm"/>
    <property type="evidence" value="ECO:0007669"/>
    <property type="project" value="UniProtKB-SubCell"/>
</dbReference>
<evidence type="ECO:0000256" key="4">
    <source>
        <dbReference type="ARBA" id="ARBA00022771"/>
    </source>
</evidence>
<feature type="region of interest" description="Disordered" evidence="8">
    <location>
        <begin position="723"/>
        <end position="773"/>
    </location>
</feature>
<evidence type="ECO:0000256" key="1">
    <source>
        <dbReference type="ARBA" id="ARBA00004496"/>
    </source>
</evidence>
<dbReference type="InterPro" id="IPR041677">
    <property type="entry name" value="DNA2/NAM7_AAA_11"/>
</dbReference>
<dbReference type="Pfam" id="PF13086">
    <property type="entry name" value="AAA_11"/>
    <property type="match status" value="2"/>
</dbReference>
<feature type="domain" description="RZ-type" evidence="10">
    <location>
        <begin position="1893"/>
        <end position="1969"/>
    </location>
</feature>
<dbReference type="KEGG" id="tasa:A1Q1_01079"/>
<dbReference type="Gene3D" id="3.40.50.300">
    <property type="entry name" value="P-loop containing nucleotide triphosphate hydrolases"/>
    <property type="match status" value="3"/>
</dbReference>
<dbReference type="PANTHER" id="PTHR10887">
    <property type="entry name" value="DNA2/NAM7 HELICASE FAMILY"/>
    <property type="match status" value="1"/>
</dbReference>
<dbReference type="CDD" id="cd06008">
    <property type="entry name" value="NF-X1-zinc-finger"/>
    <property type="match status" value="1"/>
</dbReference>
<dbReference type="RefSeq" id="XP_014180835.1">
    <property type="nucleotide sequence ID" value="XM_014325360.1"/>
</dbReference>
<evidence type="ECO:0000256" key="3">
    <source>
        <dbReference type="ARBA" id="ARBA00022723"/>
    </source>
</evidence>
<evidence type="ECO:0000259" key="10">
    <source>
        <dbReference type="PROSITE" id="PS51981"/>
    </source>
</evidence>
<evidence type="ECO:0000313" key="11">
    <source>
        <dbReference type="EMBL" id="EJT49765.1"/>
    </source>
</evidence>
<feature type="region of interest" description="Disordered" evidence="8">
    <location>
        <begin position="807"/>
        <end position="826"/>
    </location>
</feature>
<keyword evidence="3 7" id="KW-0479">Metal-binding</keyword>
<evidence type="ECO:0000256" key="7">
    <source>
        <dbReference type="PROSITE-ProRule" id="PRU00723"/>
    </source>
</evidence>
<dbReference type="PANTHER" id="PTHR10887:SF341">
    <property type="entry name" value="NFX1-TYPE ZINC FINGER-CONTAINING PROTEIN 1"/>
    <property type="match status" value="1"/>
</dbReference>
<dbReference type="VEuPathDB" id="FungiDB:A1Q1_01079"/>
<sequence length="1980" mass="217958">MRQPCHHYARGNCWRGDKCNFAHIKASNGQPSGQANALEVKTQPPKAPAPAAILSLSTEPPFPTLSAVSTTQSDELVFPVRVQPYAQCIRTILAAKRDGHAIINAASADRLIGAIIQSNAHNTGWRQATLADLSDHAWPMCSAFPRCLPRAMQRPRFRSSPTSDSLPCVEAAKLFADSQYLTSGSVLKTAAKSSTNSLYAVVDANIDQCITTLKTNITTCMADKSFYDGLSRRYGLATISTVKIISGAQVFKPVASMIIEKAIIAAIRKTMNLMNETVSQALPQAENATQRVLTSGSSLGLIAAIHREYDGPGDLSKDGPHHADIRLIGIPPTEEEMVAQRDPYMPANIPGARHHLPDDSMAKIVCGMGEDGTSTSLRCATLLASNFAHSRPSGDDVPTFDFGIHFIDPSVGLEAAQILQQGECQGFSDRFLLESPVLYEAMRPCLRSLQQLEPLRVPLQEYLVHRDLDGIEIGLPQYSTAPNFTWDLSSLLKPEAEVKSCTFDPRDDLSIASARQVLHGFSKLDPSQSDAVVDSLLQPLSLIQGPPGTGKTFTGVELLRVLFANDVGPVLLLAYTNHALDHILRAVHDADVTRDIVRLGTRSKDEVVSQYNLETISQVQGRSQLNGIVGHSYKDMKEVDELIVNMVAGNLSNDKLFNYMEVFYPHIGAAVNQPPPFVLELFSVEQGSGEWKRSGKKSKKQQEYTLWDFWKEGADLSHLKGLQAQARQPESPAKHSPAPFSRFHLPASESKLTKTSKKRSKLAPKPTPEEEDDAQELIAAGYGHLLADVDDYFSDEEAENLEVSENDLVGRPPTDSESEFELGNMPPPPTARDALERQELFLSFFGLKTLPSIPKTKRDVSTLLDDGDVWSFSREERRAVARLIEGEAKRCLDEESIAEFETLTALHETARTKFDEATDNVRVSLLSKIQLVGATTTGAAKLGGVLTGFSPKILVIEEAGQVLEAHVLSSLVPSVEHVIAIGDPLQLRPSVNTYELSMDNRRGRELFRFDMSLMERLALAGLPMSQLLVQRRMAPNISSLIRNALYPSLQDHETVAAYPEVAGMQKNLFFLDHSNKEAGGGDSGSSKTNRFEAEMACDLALYLLKQGPYKKEGDIVILCAYLGQMIEIRDMLKGKVEVIIDERDQDKLVQTMGDEESAGPDLPPNTVARTVSLNSQIYLRTVDNFQGEEAKIVILSLVRNAGSADVLDPKTNATIGFLRSNNRSNVALSRAQHGMYILGNAEQLAGASDMWRSVVNDLADQGAVGPGFPICCKRHGQVVFIDAPGKLPLVSPNGGCNQPCDKTLVKCGHKCTRACHPDDEEHETFQCREKCSRVHSVCGHPCERRCYENCGNCLVRRENVELPCGHVADVFCYLPRRLPEGLHAFSVSREVQCCLRAFRATVCLAMSRAPALFLAVIRAAPACATDDQLDQLSDLIMQATLRETLADDPNTPLITLECGHIFTVETLDGTLRLSDCYTQDAKTGKWTGLATAEGFQSRITCPSCRGSVTSPRYNCSTKRVLLDIQEQVAIMRYGAEVGQAASELARSSPADQSSTISVALNKTNLLKPGTVKFADMRRKLFPLGKKDDKCIEPDYFKCAIPGLFGIDGAAGQLWQRFAGPTLHLYRLLSEMVISHRMPHNAAYEGAMSSIYWNELTIARESSVSATRDPSQAALLTARRRLGAPPPGGESRFKIEALLQTIHARLKLAATAIVIGEELRKDPAPKRSKGKGRGGDEGQIRGIWRQQARAFNALATGLLWSAQRDVILAARMATQSKMPRLVIDSHVLSLRVEFEEMRHKIKGEIYAAENHPREEERRGRRFEAAEKAEKECLHRLKKTENAFFSTVNKLPLEHPDNRTLPDHIAKLLPYADSILDEWKKFAKQIDSGVWYESVSLQEKEAIVRATIDAEFGTAGRFYQCPNGHPFTVGQCGQTMQEARCPECGSTIGGRNHQLRIDNSRDQELETIARGVGGRQNPYMNH</sequence>
<proteinExistence type="predicted"/>
<gene>
    <name evidence="11" type="ORF">A1Q1_01079</name>
</gene>
<keyword evidence="2" id="KW-0963">Cytoplasm</keyword>
<dbReference type="Proteomes" id="UP000002748">
    <property type="component" value="Unassembled WGS sequence"/>
</dbReference>